<dbReference type="AlphaFoldDB" id="A0A1Y6CG53"/>
<keyword evidence="7" id="KW-0511">Multifunctional enzyme</keyword>
<dbReference type="Pfam" id="PF00912">
    <property type="entry name" value="Transgly"/>
    <property type="match status" value="1"/>
</dbReference>
<dbReference type="InterPro" id="IPR036950">
    <property type="entry name" value="PBP_transglycosylase"/>
</dbReference>
<dbReference type="GO" id="GO:0004180">
    <property type="term" value="F:carboxypeptidase activity"/>
    <property type="evidence" value="ECO:0007669"/>
    <property type="project" value="UniProtKB-KW"/>
</dbReference>
<dbReference type="InterPro" id="IPR050396">
    <property type="entry name" value="Glycosyltr_51/Transpeptidase"/>
</dbReference>
<evidence type="ECO:0000256" key="7">
    <source>
        <dbReference type="ARBA" id="ARBA00023268"/>
    </source>
</evidence>
<proteinExistence type="predicted"/>
<evidence type="ECO:0000259" key="11">
    <source>
        <dbReference type="Pfam" id="PF00912"/>
    </source>
</evidence>
<evidence type="ECO:0000256" key="10">
    <source>
        <dbReference type="SAM" id="Phobius"/>
    </source>
</evidence>
<evidence type="ECO:0000256" key="8">
    <source>
        <dbReference type="ARBA" id="ARBA00044770"/>
    </source>
</evidence>
<keyword evidence="5" id="KW-0328">Glycosyltransferase</keyword>
<keyword evidence="13" id="KW-1185">Reference proteome</keyword>
<keyword evidence="10" id="KW-0472">Membrane</keyword>
<feature type="transmembrane region" description="Helical" evidence="10">
    <location>
        <begin position="33"/>
        <end position="51"/>
    </location>
</feature>
<dbReference type="EMBL" id="FXAG01000027">
    <property type="protein sequence ID" value="SMF51542.1"/>
    <property type="molecule type" value="Genomic_DNA"/>
</dbReference>
<sequence>MKEKDSEAGKGELMSNGMNPALRGVRAVIRRPWVIVVVVVLALIAVAAYLISEEVTSSRWQAHYLNNLNHQLTFKLEPGPAPVREVRYPKTGPYDQLLGYTALPGYLQRLQGQGYAVEQQARMSPRQRELIDFGLYPSYREKMQAGLNVSDCSGEPLFAARYPERTYHSFESIPPILVQSLLFIENRELLDDRNPTRNPAVDWGRFSKAVIERVQSVFMSDVDTSGGSTLATQIEKYRHSEGGRTGSPKDKLRQMASASVRAYRNGEDTTAERRQIALNYVNTVPLSAKSGYGAVNGLGDGLWAWYGRDMADVNRLLAGDTTAPLAERALAYKQALSLMIAQRRPSYYLSGSSQPLEELTDSYLRLLASAGVIAPAWRDAALAQPLKRREAAISAPPVSFLERKAANATRTRIAGVLGVPRLYDLDHLDLTAQSTLDQPLQQVASTTLYGLRDPDKARDAGLIAPRLLDTGDPAKVIYSFTLFERTPGVNLVRVQTDNYDQPFDINRGTKLDLGSTAKLRTLVSYLEIVAGLHQRYVGMSPEELKKVPVAELDFITRWAVDYLKTAQDRSLKAMLEAAMERKYSANPGEAFYTGGGIHTFVNFNPLDNYRILTVREGLRNSVNLVFVRLMRDVVRHYMYQVPGSSTMLLSDPNDPRRMAYLQRFADREGKVYLHGFWQKYHGKSPAEAEELLVQGIRPSPVRLAVIFRSLHPDANLDAFRRFLTDNLPNSSLDEKDIDKLYANYAIERFNLNDRGYLARVHPLELWLLGYLAREPKATLSQALAASREQRQEVYGWLFKSRNKVGQDRRIRELLEEDAFREIHKGWKRLGYPFDSLVPSYATTLGASADRPAALAELMGVLVNDGVRQPSILIDRLHFAADTPYEVALAYRRSQGERLLPVEVAQVARAALTEVVEQGTAARLKGAFTAQDGTPLPVGGKTGTGDHRFDTFGRGGVLLSSRVVSRSGTFVFFIGDRYFGTLTAYVAGPEAAKYGFTSGLPVQIMKVLAPTLTRLTGLNVPLGQSPACRHTPA</sequence>
<dbReference type="STRING" id="1123014.SAMN02745746_03709"/>
<dbReference type="InterPro" id="IPR023346">
    <property type="entry name" value="Lysozyme-like_dom_sf"/>
</dbReference>
<comment type="catalytic activity">
    <reaction evidence="9">
        <text>[GlcNAc-(1-&gt;4)-Mur2Ac(oyl-L-Ala-gamma-D-Glu-L-Lys-D-Ala-D-Ala)](n)-di-trans,octa-cis-undecaprenyl diphosphate + beta-D-GlcNAc-(1-&gt;4)-Mur2Ac(oyl-L-Ala-gamma-D-Glu-L-Lys-D-Ala-D-Ala)-di-trans,octa-cis-undecaprenyl diphosphate = [GlcNAc-(1-&gt;4)-Mur2Ac(oyl-L-Ala-gamma-D-Glu-L-Lys-D-Ala-D-Ala)](n+1)-di-trans,octa-cis-undecaprenyl diphosphate + di-trans,octa-cis-undecaprenyl diphosphate + H(+)</text>
        <dbReference type="Rhea" id="RHEA:23708"/>
        <dbReference type="Rhea" id="RHEA-COMP:9602"/>
        <dbReference type="Rhea" id="RHEA-COMP:9603"/>
        <dbReference type="ChEBI" id="CHEBI:15378"/>
        <dbReference type="ChEBI" id="CHEBI:58405"/>
        <dbReference type="ChEBI" id="CHEBI:60033"/>
        <dbReference type="ChEBI" id="CHEBI:78435"/>
        <dbReference type="EC" id="2.4.99.28"/>
    </reaction>
</comment>
<dbReference type="PANTHER" id="PTHR32282:SF24">
    <property type="entry name" value="GLYCOSYL TRANSFERASE FAMILY 51 DOMAIN-CONTAINING PROTEIN"/>
    <property type="match status" value="1"/>
</dbReference>
<comment type="subcellular location">
    <subcellularLocation>
        <location evidence="1">Cell inner membrane</location>
        <topology evidence="1">Single-pass membrane protein</topology>
    </subcellularLocation>
</comment>
<evidence type="ECO:0000313" key="12">
    <source>
        <dbReference type="EMBL" id="SMF51542.1"/>
    </source>
</evidence>
<evidence type="ECO:0000256" key="1">
    <source>
        <dbReference type="ARBA" id="ARBA00004377"/>
    </source>
</evidence>
<keyword evidence="10" id="KW-1133">Transmembrane helix</keyword>
<dbReference type="GO" id="GO:0008955">
    <property type="term" value="F:peptidoglycan glycosyltransferase activity"/>
    <property type="evidence" value="ECO:0007669"/>
    <property type="project" value="UniProtKB-EC"/>
</dbReference>
<keyword evidence="6" id="KW-0808">Transferase</keyword>
<organism evidence="12 13">
    <name type="scientific">Pseudogulbenkiania subflava DSM 22618</name>
    <dbReference type="NCBI Taxonomy" id="1123014"/>
    <lineage>
        <taxon>Bacteria</taxon>
        <taxon>Pseudomonadati</taxon>
        <taxon>Pseudomonadota</taxon>
        <taxon>Betaproteobacteria</taxon>
        <taxon>Neisseriales</taxon>
        <taxon>Chromobacteriaceae</taxon>
        <taxon>Pseudogulbenkiania</taxon>
    </lineage>
</organism>
<dbReference type="GO" id="GO:0030288">
    <property type="term" value="C:outer membrane-bounded periplasmic space"/>
    <property type="evidence" value="ECO:0007669"/>
    <property type="project" value="TreeGrafter"/>
</dbReference>
<keyword evidence="4" id="KW-0645">Protease</keyword>
<dbReference type="SUPFAM" id="SSF53955">
    <property type="entry name" value="Lysozyme-like"/>
    <property type="match status" value="1"/>
</dbReference>
<keyword evidence="10" id="KW-0812">Transmembrane</keyword>
<dbReference type="InterPro" id="IPR001264">
    <property type="entry name" value="Glyco_trans_51"/>
</dbReference>
<evidence type="ECO:0000256" key="4">
    <source>
        <dbReference type="ARBA" id="ARBA00022670"/>
    </source>
</evidence>
<evidence type="ECO:0000256" key="9">
    <source>
        <dbReference type="ARBA" id="ARBA00049902"/>
    </source>
</evidence>
<name>A0A1Y6CG53_9NEIS</name>
<dbReference type="GO" id="GO:0009252">
    <property type="term" value="P:peptidoglycan biosynthetic process"/>
    <property type="evidence" value="ECO:0007669"/>
    <property type="project" value="TreeGrafter"/>
</dbReference>
<feature type="domain" description="Glycosyl transferase family 51" evidence="11">
    <location>
        <begin position="161"/>
        <end position="348"/>
    </location>
</feature>
<dbReference type="SUPFAM" id="SSF56601">
    <property type="entry name" value="beta-lactamase/transpeptidase-like"/>
    <property type="match status" value="2"/>
</dbReference>
<comment type="pathway">
    <text evidence="2">Cell wall biogenesis; peptidoglycan biosynthesis.</text>
</comment>
<keyword evidence="4" id="KW-0378">Hydrolase</keyword>
<dbReference type="Proteomes" id="UP000192920">
    <property type="component" value="Unassembled WGS sequence"/>
</dbReference>
<evidence type="ECO:0000256" key="6">
    <source>
        <dbReference type="ARBA" id="ARBA00022679"/>
    </source>
</evidence>
<dbReference type="EC" id="2.4.99.28" evidence="8"/>
<dbReference type="GO" id="GO:0005886">
    <property type="term" value="C:plasma membrane"/>
    <property type="evidence" value="ECO:0007669"/>
    <property type="project" value="UniProtKB-SubCell"/>
</dbReference>
<dbReference type="Gene3D" id="1.10.3810.10">
    <property type="entry name" value="Biosynthetic peptidoglycan transglycosylase-like"/>
    <property type="match status" value="1"/>
</dbReference>
<accession>A0A1Y6CG53</accession>
<gene>
    <name evidence="12" type="ORF">SAMN02745746_03709</name>
</gene>
<reference evidence="13" key="1">
    <citation type="submission" date="2017-04" db="EMBL/GenBank/DDBJ databases">
        <authorList>
            <person name="Varghese N."/>
            <person name="Submissions S."/>
        </authorList>
    </citation>
    <scope>NUCLEOTIDE SEQUENCE [LARGE SCALE GENOMIC DNA]</scope>
    <source>
        <strain evidence="13">DSM 22618</strain>
    </source>
</reference>
<dbReference type="GO" id="GO:0006508">
    <property type="term" value="P:proteolysis"/>
    <property type="evidence" value="ECO:0007669"/>
    <property type="project" value="UniProtKB-KW"/>
</dbReference>
<protein>
    <recommendedName>
        <fullName evidence="8">peptidoglycan glycosyltransferase</fullName>
        <ecNumber evidence="8">2.4.99.28</ecNumber>
    </recommendedName>
</protein>
<keyword evidence="3 12" id="KW-0121">Carboxypeptidase</keyword>
<dbReference type="PANTHER" id="PTHR32282">
    <property type="entry name" value="BINDING PROTEIN TRANSPEPTIDASE, PUTATIVE-RELATED"/>
    <property type="match status" value="1"/>
</dbReference>
<evidence type="ECO:0000256" key="3">
    <source>
        <dbReference type="ARBA" id="ARBA00022645"/>
    </source>
</evidence>
<dbReference type="InterPro" id="IPR012338">
    <property type="entry name" value="Beta-lactam/transpept-like"/>
</dbReference>
<evidence type="ECO:0000256" key="5">
    <source>
        <dbReference type="ARBA" id="ARBA00022676"/>
    </source>
</evidence>
<evidence type="ECO:0000313" key="13">
    <source>
        <dbReference type="Proteomes" id="UP000192920"/>
    </source>
</evidence>
<dbReference type="Gene3D" id="3.40.710.10">
    <property type="entry name" value="DD-peptidase/beta-lactamase superfamily"/>
    <property type="match status" value="1"/>
</dbReference>
<evidence type="ECO:0000256" key="2">
    <source>
        <dbReference type="ARBA" id="ARBA00004752"/>
    </source>
</evidence>